<organism evidence="2 3">
    <name type="scientific">Paraburkholderia phenoliruptrix</name>
    <dbReference type="NCBI Taxonomy" id="252970"/>
    <lineage>
        <taxon>Bacteria</taxon>
        <taxon>Pseudomonadati</taxon>
        <taxon>Pseudomonadota</taxon>
        <taxon>Betaproteobacteria</taxon>
        <taxon>Burkholderiales</taxon>
        <taxon>Burkholderiaceae</taxon>
        <taxon>Paraburkholderia</taxon>
    </lineage>
</organism>
<dbReference type="Proteomes" id="UP000494102">
    <property type="component" value="Unassembled WGS sequence"/>
</dbReference>
<dbReference type="AlphaFoldDB" id="A0A6J5KC04"/>
<dbReference type="PANTHER" id="PTHR37319:SF1">
    <property type="entry name" value="TRANSPOSASE TN5 DIMERISATION DOMAIN-CONTAINING PROTEIN"/>
    <property type="match status" value="1"/>
</dbReference>
<dbReference type="InterPro" id="IPR054836">
    <property type="entry name" value="Tn5_transposase"/>
</dbReference>
<evidence type="ECO:0000259" key="1">
    <source>
        <dbReference type="Pfam" id="PF14706"/>
    </source>
</evidence>
<evidence type="ECO:0000313" key="2">
    <source>
        <dbReference type="EMBL" id="CAB4051773.1"/>
    </source>
</evidence>
<accession>A0A6J5KC04</accession>
<proteinExistence type="predicted"/>
<sequence length="475" mass="54296">MEGNDFADDQTWLNGETARSEFQDARLRKRFRVLLERLWKGMGQTIPFACQDWANAKGAYRFLSNDRVSEQDILGGHFRASAERFRATQGPVLVLQDTTTFSYQRERPELIGFTGKTVTRKGKNGLLRPLTQCGILMHSSLVVTSEGLPLGLAAVKFWTRSRFKGTTALKRHINPTRVPIEEKESYRWLENMRQSTALLNDPVRCIHFGDRESDIYELFCTAHDLSTYFIVRTCVDRLAGDSQHTIADEMEQVKVKGLHRVEIRDAKGHPMTVTLELRYQRMTVLPPIGKQNRYPALQLTVIHAHERDVPPDRPGIEWKLLTNLPVRSRAEAIEKLDWYAMRWKIETFHKILKSGCKAEDSKLRTADRLANLISVFCILSWRIFWLTMISRCVPQAPPDAVFTSTEIALLERVVPDLPLTARAPPLLRNLIKVARLGGYLARAGDSPLGNTVMWRGMRRLTDIQLGYELAINRSG</sequence>
<dbReference type="Pfam" id="PF14706">
    <property type="entry name" value="Tnp_DNA_bind"/>
    <property type="match status" value="1"/>
</dbReference>
<name>A0A6J5KC04_9BURK</name>
<dbReference type="InterPro" id="IPR047768">
    <property type="entry name" value="Tn5p-like"/>
</dbReference>
<protein>
    <submittedName>
        <fullName evidence="2">IS4 family transposase ISPye60</fullName>
    </submittedName>
</protein>
<dbReference type="PANTHER" id="PTHR37319">
    <property type="entry name" value="TRANSPOSASE"/>
    <property type="match status" value="1"/>
</dbReference>
<dbReference type="SUPFAM" id="SSF53098">
    <property type="entry name" value="Ribonuclease H-like"/>
    <property type="match status" value="1"/>
</dbReference>
<gene>
    <name evidence="2" type="ORF">LMG9964_05452</name>
</gene>
<dbReference type="InterPro" id="IPR012337">
    <property type="entry name" value="RNaseH-like_sf"/>
</dbReference>
<dbReference type="RefSeq" id="WP_015004548.1">
    <property type="nucleotide sequence ID" value="NZ_CADILN010000010.1"/>
</dbReference>
<reference evidence="2 3" key="1">
    <citation type="submission" date="2020-04" db="EMBL/GenBank/DDBJ databases">
        <authorList>
            <person name="De Canck E."/>
        </authorList>
    </citation>
    <scope>NUCLEOTIDE SEQUENCE [LARGE SCALE GENOMIC DNA]</scope>
    <source>
        <strain evidence="2 3">LMG 9964</strain>
    </source>
</reference>
<dbReference type="InterPro" id="IPR014735">
    <property type="entry name" value="Transposase_Tn5-like_N"/>
</dbReference>
<evidence type="ECO:0000313" key="3">
    <source>
        <dbReference type="Proteomes" id="UP000494102"/>
    </source>
</evidence>
<dbReference type="GeneID" id="27801636"/>
<feature type="domain" description="Transposase Tn5-like N-terminal" evidence="1">
    <location>
        <begin position="10"/>
        <end position="68"/>
    </location>
</feature>
<dbReference type="InterPro" id="IPR038215">
    <property type="entry name" value="TN5-like_N_sf"/>
</dbReference>
<dbReference type="Gene3D" id="1.10.246.40">
    <property type="entry name" value="Tn5 transposase, domain 1"/>
    <property type="match status" value="1"/>
</dbReference>
<dbReference type="Gene3D" id="1.10.740.10">
    <property type="entry name" value="Transferase Inhibitor Protein From Tn5, Chain"/>
    <property type="match status" value="1"/>
</dbReference>
<dbReference type="NCBIfam" id="NF033590">
    <property type="entry name" value="transpos_IS4_3"/>
    <property type="match status" value="1"/>
</dbReference>
<dbReference type="InterPro" id="IPR014737">
    <property type="entry name" value="Transposase_Tn5-like_C"/>
</dbReference>
<dbReference type="Gene3D" id="3.90.350.10">
    <property type="entry name" value="Transposase Inhibitor Protein From Tn5, Chain A, domain 1"/>
    <property type="match status" value="1"/>
</dbReference>
<dbReference type="EMBL" id="CADILN010000010">
    <property type="protein sequence ID" value="CAB4051773.1"/>
    <property type="molecule type" value="Genomic_DNA"/>
</dbReference>